<dbReference type="PANTHER" id="PTHR14146:SF0">
    <property type="entry name" value="EXOCYST COMPLEX COMPONENT 4"/>
    <property type="match status" value="1"/>
</dbReference>
<comment type="similarity">
    <text evidence="1">Belongs to the SEC8 family.</text>
</comment>
<dbReference type="PANTHER" id="PTHR14146">
    <property type="entry name" value="EXOCYST COMPLEX COMPONENT 4"/>
    <property type="match status" value="1"/>
</dbReference>
<proteinExistence type="inferred from homology"/>
<evidence type="ECO:0000256" key="1">
    <source>
        <dbReference type="RuleBase" id="RU367079"/>
    </source>
</evidence>
<reference evidence="2" key="1">
    <citation type="submission" date="2023-01" db="EMBL/GenBank/DDBJ databases">
        <title>Genome assembly of the deep-sea coral Lophelia pertusa.</title>
        <authorList>
            <person name="Herrera S."/>
            <person name="Cordes E."/>
        </authorList>
    </citation>
    <scope>NUCLEOTIDE SEQUENCE</scope>
    <source>
        <strain evidence="2">USNM1676648</strain>
        <tissue evidence="2">Polyp</tissue>
    </source>
</reference>
<gene>
    <name evidence="2" type="primary">EXOC4_1</name>
    <name evidence="2" type="ORF">OS493_024518</name>
</gene>
<accession>A0A9W9YA90</accession>
<dbReference type="InterPro" id="IPR039682">
    <property type="entry name" value="Sec8/EXOC4"/>
</dbReference>
<keyword evidence="1" id="KW-0653">Protein transport</keyword>
<dbReference type="OrthoDB" id="272977at2759"/>
<dbReference type="GO" id="GO:0015031">
    <property type="term" value="P:protein transport"/>
    <property type="evidence" value="ECO:0007669"/>
    <property type="project" value="UniProtKB-KW"/>
</dbReference>
<dbReference type="Proteomes" id="UP001163046">
    <property type="component" value="Unassembled WGS sequence"/>
</dbReference>
<dbReference type="GO" id="GO:0006893">
    <property type="term" value="P:Golgi to plasma membrane transport"/>
    <property type="evidence" value="ECO:0007669"/>
    <property type="project" value="TreeGrafter"/>
</dbReference>
<keyword evidence="3" id="KW-1185">Reference proteome</keyword>
<dbReference type="AlphaFoldDB" id="A0A9W9YA90"/>
<evidence type="ECO:0000313" key="3">
    <source>
        <dbReference type="Proteomes" id="UP001163046"/>
    </source>
</evidence>
<comment type="function">
    <text evidence="1">Component of the exocyst complex involved in the docking of exocytic vesicles with fusion sites on the plasma membrane.</text>
</comment>
<keyword evidence="1" id="KW-0813">Transport</keyword>
<dbReference type="EMBL" id="MU827796">
    <property type="protein sequence ID" value="KAJ7328597.1"/>
    <property type="molecule type" value="Genomic_DNA"/>
</dbReference>
<comment type="caution">
    <text evidence="2">The sequence shown here is derived from an EMBL/GenBank/DDBJ whole genome shotgun (WGS) entry which is preliminary data.</text>
</comment>
<organism evidence="2 3">
    <name type="scientific">Desmophyllum pertusum</name>
    <dbReference type="NCBI Taxonomy" id="174260"/>
    <lineage>
        <taxon>Eukaryota</taxon>
        <taxon>Metazoa</taxon>
        <taxon>Cnidaria</taxon>
        <taxon>Anthozoa</taxon>
        <taxon>Hexacorallia</taxon>
        <taxon>Scleractinia</taxon>
        <taxon>Caryophylliina</taxon>
        <taxon>Caryophylliidae</taxon>
        <taxon>Desmophyllum</taxon>
    </lineage>
</organism>
<sequence length="134" mass="15269">MRAVQESNYMCNSNAMDPDANVNNLNKSLSSFEEIATACMGQYKFRYLFEGVGFLVSSILVSNLSEIKRINQNGIKKMCRNIFAIQQNLTNITMSREGDLDRARQYYELLYSNPDETLTSIVEQGAKFFPKGVR</sequence>
<dbReference type="GO" id="GO:0000145">
    <property type="term" value="C:exocyst"/>
    <property type="evidence" value="ECO:0007669"/>
    <property type="project" value="UniProtKB-UniRule"/>
</dbReference>
<dbReference type="GO" id="GO:0090522">
    <property type="term" value="P:vesicle tethering involved in exocytosis"/>
    <property type="evidence" value="ECO:0007669"/>
    <property type="project" value="UniProtKB-UniRule"/>
</dbReference>
<protein>
    <recommendedName>
        <fullName evidence="1">Exocyst complex component Sec8</fullName>
    </recommendedName>
</protein>
<name>A0A9W9YA90_9CNID</name>
<evidence type="ECO:0000313" key="2">
    <source>
        <dbReference type="EMBL" id="KAJ7328597.1"/>
    </source>
</evidence>
<dbReference type="GO" id="GO:0006612">
    <property type="term" value="P:protein targeting to membrane"/>
    <property type="evidence" value="ECO:0007669"/>
    <property type="project" value="UniProtKB-UniRule"/>
</dbReference>
<keyword evidence="1" id="KW-0268">Exocytosis</keyword>